<dbReference type="AlphaFoldDB" id="A0A418QQ58"/>
<dbReference type="Proteomes" id="UP000284250">
    <property type="component" value="Unassembled WGS sequence"/>
</dbReference>
<protein>
    <recommendedName>
        <fullName evidence="3">TIGR02646 family protein</fullName>
    </recommendedName>
</protein>
<sequence>MLNVPATLYNHASVKQKLIAAQKEKCCYCEGKLLAVGYGEVEHYRPKNGFKQGTGLPLEKPGYYWLAYEWDNLLFTCKRCNGGHKRNFFPLANHPAGRAYSHHDTLAREQPLLLHPAHDDPAAHIGFRRAVAVAKTPRGKATIQLCGLNRKHKLERRRTHLAHIESHDSLADLNIGTMPAADLAREVAKCGSAQALVRRIVQAKTIRDQAAFNRAEYAGMVRANLPHLPLR</sequence>
<gene>
    <name evidence="1" type="ORF">D0T11_17065</name>
</gene>
<dbReference type="EMBL" id="QYCN01000031">
    <property type="protein sequence ID" value="RIY07251.1"/>
    <property type="molecule type" value="Genomic_DNA"/>
</dbReference>
<dbReference type="Gene3D" id="1.10.30.50">
    <property type="match status" value="1"/>
</dbReference>
<accession>A0A418QQ58</accession>
<evidence type="ECO:0008006" key="3">
    <source>
        <dbReference type="Google" id="ProtNLM"/>
    </source>
</evidence>
<reference evidence="1 2" key="1">
    <citation type="submission" date="2019-01" db="EMBL/GenBank/DDBJ databases">
        <title>Hymenobacter humicola sp. nov., isolated from soils in Antarctica.</title>
        <authorList>
            <person name="Sedlacek I."/>
            <person name="Holochova P."/>
            <person name="Kralova S."/>
            <person name="Pantucek R."/>
            <person name="Stankova E."/>
            <person name="Vrbovska V."/>
            <person name="Kristofova L."/>
            <person name="Svec P."/>
            <person name="Busse H.-J."/>
        </authorList>
    </citation>
    <scope>NUCLEOTIDE SEQUENCE [LARGE SCALE GENOMIC DNA]</scope>
    <source>
        <strain evidence="1 2">CCM 8852</strain>
    </source>
</reference>
<comment type="caution">
    <text evidence="1">The sequence shown here is derived from an EMBL/GenBank/DDBJ whole genome shotgun (WGS) entry which is preliminary data.</text>
</comment>
<evidence type="ECO:0000313" key="1">
    <source>
        <dbReference type="EMBL" id="RIY07251.1"/>
    </source>
</evidence>
<evidence type="ECO:0000313" key="2">
    <source>
        <dbReference type="Proteomes" id="UP000284250"/>
    </source>
</evidence>
<proteinExistence type="predicted"/>
<keyword evidence="2" id="KW-1185">Reference proteome</keyword>
<name>A0A418QQ58_9BACT</name>
<organism evidence="1 2">
    <name type="scientific">Hymenobacter rubripertinctus</name>
    <dbReference type="NCBI Taxonomy" id="2029981"/>
    <lineage>
        <taxon>Bacteria</taxon>
        <taxon>Pseudomonadati</taxon>
        <taxon>Bacteroidota</taxon>
        <taxon>Cytophagia</taxon>
        <taxon>Cytophagales</taxon>
        <taxon>Hymenobacteraceae</taxon>
        <taxon>Hymenobacter</taxon>
    </lineage>
</organism>